<gene>
    <name evidence="8" type="ORF">RJ639_033264</name>
</gene>
<evidence type="ECO:0000256" key="1">
    <source>
        <dbReference type="ARBA" id="ARBA00022679"/>
    </source>
</evidence>
<proteinExistence type="predicted"/>
<keyword evidence="5" id="KW-0378">Hydrolase</keyword>
<keyword evidence="9" id="KW-1185">Reference proteome</keyword>
<dbReference type="EMBL" id="JAVXUP010000189">
    <property type="protein sequence ID" value="KAK3034901.1"/>
    <property type="molecule type" value="Genomic_DNA"/>
</dbReference>
<evidence type="ECO:0000256" key="2">
    <source>
        <dbReference type="ARBA" id="ARBA00022695"/>
    </source>
</evidence>
<keyword evidence="4" id="KW-0255">Endonuclease</keyword>
<dbReference type="GO" id="GO:0003964">
    <property type="term" value="F:RNA-directed DNA polymerase activity"/>
    <property type="evidence" value="ECO:0007669"/>
    <property type="project" value="UniProtKB-KW"/>
</dbReference>
<keyword evidence="3" id="KW-0540">Nuclease</keyword>
<dbReference type="Proteomes" id="UP001188597">
    <property type="component" value="Unassembled WGS sequence"/>
</dbReference>
<evidence type="ECO:0000259" key="7">
    <source>
        <dbReference type="Pfam" id="PF17917"/>
    </source>
</evidence>
<feature type="domain" description="Reverse transcriptase RNase H-like" evidence="7">
    <location>
        <begin position="4"/>
        <end position="75"/>
    </location>
</feature>
<dbReference type="GO" id="GO:0004519">
    <property type="term" value="F:endonuclease activity"/>
    <property type="evidence" value="ECO:0007669"/>
    <property type="project" value="UniProtKB-KW"/>
</dbReference>
<keyword evidence="2" id="KW-0548">Nucleotidyltransferase</keyword>
<protein>
    <recommendedName>
        <fullName evidence="7">Reverse transcriptase RNase H-like domain-containing protein</fullName>
    </recommendedName>
</protein>
<evidence type="ECO:0000313" key="8">
    <source>
        <dbReference type="EMBL" id="KAK3034901.1"/>
    </source>
</evidence>
<keyword evidence="1" id="KW-0808">Transferase</keyword>
<keyword evidence="6" id="KW-0695">RNA-directed DNA polymerase</keyword>
<dbReference type="AlphaFoldDB" id="A0AA88WVN4"/>
<comment type="caution">
    <text evidence="8">The sequence shown here is derived from an EMBL/GenBank/DDBJ whole genome shotgun (WGS) entry which is preliminary data.</text>
</comment>
<evidence type="ECO:0000313" key="9">
    <source>
        <dbReference type="Proteomes" id="UP001188597"/>
    </source>
</evidence>
<name>A0AA88WVN4_9ASTE</name>
<organism evidence="8 9">
    <name type="scientific">Escallonia herrerae</name>
    <dbReference type="NCBI Taxonomy" id="1293975"/>
    <lineage>
        <taxon>Eukaryota</taxon>
        <taxon>Viridiplantae</taxon>
        <taxon>Streptophyta</taxon>
        <taxon>Embryophyta</taxon>
        <taxon>Tracheophyta</taxon>
        <taxon>Spermatophyta</taxon>
        <taxon>Magnoliopsida</taxon>
        <taxon>eudicotyledons</taxon>
        <taxon>Gunneridae</taxon>
        <taxon>Pentapetalae</taxon>
        <taxon>asterids</taxon>
        <taxon>campanulids</taxon>
        <taxon>Escalloniales</taxon>
        <taxon>Escalloniaceae</taxon>
        <taxon>Escallonia</taxon>
    </lineage>
</organism>
<evidence type="ECO:0000256" key="3">
    <source>
        <dbReference type="ARBA" id="ARBA00022722"/>
    </source>
</evidence>
<dbReference type="InterPro" id="IPR041373">
    <property type="entry name" value="RT_RNaseH"/>
</dbReference>
<accession>A0AA88WVN4</accession>
<dbReference type="Pfam" id="PF17917">
    <property type="entry name" value="RT_RNaseH"/>
    <property type="match status" value="1"/>
</dbReference>
<evidence type="ECO:0000256" key="5">
    <source>
        <dbReference type="ARBA" id="ARBA00022801"/>
    </source>
</evidence>
<dbReference type="InterPro" id="IPR043502">
    <property type="entry name" value="DNA/RNA_pol_sf"/>
</dbReference>
<sequence>MAKSVISAVLIREQDSRQLPIYYVSKVLQGTELQYLNTKKFTFAHLIATRKLRATHQLAAQTDIAQAQSIQTVGDMVLARLIPSLAE</sequence>
<dbReference type="SUPFAM" id="SSF56672">
    <property type="entry name" value="DNA/RNA polymerases"/>
    <property type="match status" value="1"/>
</dbReference>
<reference evidence="8" key="1">
    <citation type="submission" date="2022-12" db="EMBL/GenBank/DDBJ databases">
        <title>Draft genome assemblies for two species of Escallonia (Escalloniales).</title>
        <authorList>
            <person name="Chanderbali A."/>
            <person name="Dervinis C."/>
            <person name="Anghel I."/>
            <person name="Soltis D."/>
            <person name="Soltis P."/>
            <person name="Zapata F."/>
        </authorList>
    </citation>
    <scope>NUCLEOTIDE SEQUENCE</scope>
    <source>
        <strain evidence="8">UCBG64.0493</strain>
        <tissue evidence="8">Leaf</tissue>
    </source>
</reference>
<evidence type="ECO:0000256" key="6">
    <source>
        <dbReference type="ARBA" id="ARBA00022918"/>
    </source>
</evidence>
<dbReference type="GO" id="GO:0016787">
    <property type="term" value="F:hydrolase activity"/>
    <property type="evidence" value="ECO:0007669"/>
    <property type="project" value="UniProtKB-KW"/>
</dbReference>
<evidence type="ECO:0000256" key="4">
    <source>
        <dbReference type="ARBA" id="ARBA00022759"/>
    </source>
</evidence>